<gene>
    <name evidence="1" type="ORF">Pr1d_32900</name>
</gene>
<dbReference type="RefSeq" id="WP_148074413.1">
    <property type="nucleotide sequence ID" value="NZ_CP042913.1"/>
</dbReference>
<proteinExistence type="predicted"/>
<dbReference type="OrthoDB" id="301428at2"/>
<organism evidence="1 2">
    <name type="scientific">Bythopirellula goksoeyrii</name>
    <dbReference type="NCBI Taxonomy" id="1400387"/>
    <lineage>
        <taxon>Bacteria</taxon>
        <taxon>Pseudomonadati</taxon>
        <taxon>Planctomycetota</taxon>
        <taxon>Planctomycetia</taxon>
        <taxon>Pirellulales</taxon>
        <taxon>Lacipirellulaceae</taxon>
        <taxon>Bythopirellula</taxon>
    </lineage>
</organism>
<evidence type="ECO:0000313" key="2">
    <source>
        <dbReference type="Proteomes" id="UP000323917"/>
    </source>
</evidence>
<dbReference type="KEGG" id="bgok:Pr1d_32900"/>
<evidence type="ECO:0000313" key="1">
    <source>
        <dbReference type="EMBL" id="QEG35981.1"/>
    </source>
</evidence>
<keyword evidence="2" id="KW-1185">Reference proteome</keyword>
<protein>
    <submittedName>
        <fullName evidence="1">Uncharacterized protein</fullName>
    </submittedName>
</protein>
<dbReference type="Proteomes" id="UP000323917">
    <property type="component" value="Chromosome"/>
</dbReference>
<dbReference type="EMBL" id="CP042913">
    <property type="protein sequence ID" value="QEG35981.1"/>
    <property type="molecule type" value="Genomic_DNA"/>
</dbReference>
<dbReference type="AlphaFoldDB" id="A0A5B9QPD5"/>
<accession>A0A5B9QPD5</accession>
<sequence length="75" mass="8774">MEKIRLVCMFCDRDDYDHVEALPTDWFSVDEIEEYRDAMQAADLSPKDISQQDWFTHIGVCPSCYEVEIRPALVS</sequence>
<reference evidence="1 2" key="1">
    <citation type="submission" date="2019-08" db="EMBL/GenBank/DDBJ databases">
        <title>Deep-cultivation of Planctomycetes and their phenomic and genomic characterization uncovers novel biology.</title>
        <authorList>
            <person name="Wiegand S."/>
            <person name="Jogler M."/>
            <person name="Boedeker C."/>
            <person name="Pinto D."/>
            <person name="Vollmers J."/>
            <person name="Rivas-Marin E."/>
            <person name="Kohn T."/>
            <person name="Peeters S.H."/>
            <person name="Heuer A."/>
            <person name="Rast P."/>
            <person name="Oberbeckmann S."/>
            <person name="Bunk B."/>
            <person name="Jeske O."/>
            <person name="Meyerdierks A."/>
            <person name="Storesund J.E."/>
            <person name="Kallscheuer N."/>
            <person name="Luecker S."/>
            <person name="Lage O.M."/>
            <person name="Pohl T."/>
            <person name="Merkel B.J."/>
            <person name="Hornburger P."/>
            <person name="Mueller R.-W."/>
            <person name="Bruemmer F."/>
            <person name="Labrenz M."/>
            <person name="Spormann A.M."/>
            <person name="Op den Camp H."/>
            <person name="Overmann J."/>
            <person name="Amann R."/>
            <person name="Jetten M.S.M."/>
            <person name="Mascher T."/>
            <person name="Medema M.H."/>
            <person name="Devos D.P."/>
            <person name="Kaster A.-K."/>
            <person name="Ovreas L."/>
            <person name="Rohde M."/>
            <person name="Galperin M.Y."/>
            <person name="Jogler C."/>
        </authorList>
    </citation>
    <scope>NUCLEOTIDE SEQUENCE [LARGE SCALE GENOMIC DNA]</scope>
    <source>
        <strain evidence="1 2">Pr1d</strain>
    </source>
</reference>
<name>A0A5B9QPD5_9BACT</name>